<dbReference type="PANTHER" id="PTHR33994:SF29">
    <property type="entry name" value="LATE EMBRYOGENESIS ABUNDANT PROTEIN LEA-2 SUBGROUP DOMAIN-CONTAINING PROTEIN"/>
    <property type="match status" value="1"/>
</dbReference>
<reference evidence="2 3" key="2">
    <citation type="submission" date="2024-10" db="EMBL/GenBank/DDBJ databases">
        <authorList>
            <person name="Ryan C."/>
        </authorList>
    </citation>
    <scope>NUCLEOTIDE SEQUENCE [LARGE SCALE GENOMIC DNA]</scope>
</reference>
<proteinExistence type="predicted"/>
<gene>
    <name evidence="2" type="ORF">URODEC1_LOCUS41955</name>
</gene>
<accession>A0ABC8Z9V7</accession>
<organism evidence="2 3">
    <name type="scientific">Urochloa decumbens</name>
    <dbReference type="NCBI Taxonomy" id="240449"/>
    <lineage>
        <taxon>Eukaryota</taxon>
        <taxon>Viridiplantae</taxon>
        <taxon>Streptophyta</taxon>
        <taxon>Embryophyta</taxon>
        <taxon>Tracheophyta</taxon>
        <taxon>Spermatophyta</taxon>
        <taxon>Magnoliopsida</taxon>
        <taxon>Liliopsida</taxon>
        <taxon>Poales</taxon>
        <taxon>Poaceae</taxon>
        <taxon>PACMAD clade</taxon>
        <taxon>Panicoideae</taxon>
        <taxon>Panicodae</taxon>
        <taxon>Paniceae</taxon>
        <taxon>Melinidinae</taxon>
        <taxon>Urochloa</taxon>
    </lineage>
</organism>
<evidence type="ECO:0000313" key="3">
    <source>
        <dbReference type="Proteomes" id="UP001497457"/>
    </source>
</evidence>
<protein>
    <recommendedName>
        <fullName evidence="4">Late embryogenesis abundant protein LEA-2 subgroup domain-containing protein</fullName>
    </recommendedName>
</protein>
<reference evidence="3" key="1">
    <citation type="submission" date="2024-06" db="EMBL/GenBank/DDBJ databases">
        <authorList>
            <person name="Ryan C."/>
        </authorList>
    </citation>
    <scope>NUCLEOTIDE SEQUENCE [LARGE SCALE GENOMIC DNA]</scope>
</reference>
<feature type="transmembrane region" description="Helical" evidence="1">
    <location>
        <begin position="18"/>
        <end position="39"/>
    </location>
</feature>
<evidence type="ECO:0000256" key="1">
    <source>
        <dbReference type="SAM" id="Phobius"/>
    </source>
</evidence>
<dbReference type="EMBL" id="OZ075128">
    <property type="protein sequence ID" value="CAL4956302.1"/>
    <property type="molecule type" value="Genomic_DNA"/>
</dbReference>
<evidence type="ECO:0000313" key="2">
    <source>
        <dbReference type="EMBL" id="CAL4956302.1"/>
    </source>
</evidence>
<keyword evidence="1" id="KW-0472">Membrane</keyword>
<dbReference type="Proteomes" id="UP001497457">
    <property type="component" value="Chromosome 18b"/>
</dbReference>
<dbReference type="AlphaFoldDB" id="A0ABC8Z9V7"/>
<evidence type="ECO:0008006" key="4">
    <source>
        <dbReference type="Google" id="ProtNLM"/>
    </source>
</evidence>
<sequence>MAVSAGNETLPDDKRGELILVLSIAVCGAVLIGAQSWWLTRSHRIPSFSAKLTDVGGLDWLHSPLVRPVFDFSLIVDNPQEIKMCRNNITATVFYGNVILGWGTVPDFCLGKGASTEMKATMSHADVMLNDRLRRNLASELRAGELEVSVELRMLVPEEERHSNMAPESLELCRVHPGQGYALCRCTVLESTSFQN</sequence>
<name>A0ABC8Z9V7_9POAL</name>
<keyword evidence="1" id="KW-0812">Transmembrane</keyword>
<dbReference type="PANTHER" id="PTHR33994">
    <property type="entry name" value="OS04G0515000 PROTEIN"/>
    <property type="match status" value="1"/>
</dbReference>
<keyword evidence="1" id="KW-1133">Transmembrane helix</keyword>
<keyword evidence="3" id="KW-1185">Reference proteome</keyword>